<sequence>MTRVGTRSTIRDRDWRRIGNGVREKSNGSGLEGWPSFDRCLLVQTRQQRCRSNEQRGCSLLPDYSSLPFKTGLLLMVYSSRSSEAVVAQWKRQIRGGLLSTSFGYARPYVVTYFRCGLNLVCSSEYMTS</sequence>
<dbReference type="EMBL" id="KZ772776">
    <property type="protein sequence ID" value="PTQ31977.1"/>
    <property type="molecule type" value="Genomic_DNA"/>
</dbReference>
<reference evidence="2" key="1">
    <citation type="journal article" date="2017" name="Cell">
        <title>Insights into land plant evolution garnered from the Marchantia polymorpha genome.</title>
        <authorList>
            <person name="Bowman J.L."/>
            <person name="Kohchi T."/>
            <person name="Yamato K.T."/>
            <person name="Jenkins J."/>
            <person name="Shu S."/>
            <person name="Ishizaki K."/>
            <person name="Yamaoka S."/>
            <person name="Nishihama R."/>
            <person name="Nakamura Y."/>
            <person name="Berger F."/>
            <person name="Adam C."/>
            <person name="Aki S.S."/>
            <person name="Althoff F."/>
            <person name="Araki T."/>
            <person name="Arteaga-Vazquez M.A."/>
            <person name="Balasubrmanian S."/>
            <person name="Barry K."/>
            <person name="Bauer D."/>
            <person name="Boehm C.R."/>
            <person name="Briginshaw L."/>
            <person name="Caballero-Perez J."/>
            <person name="Catarino B."/>
            <person name="Chen F."/>
            <person name="Chiyoda S."/>
            <person name="Chovatia M."/>
            <person name="Davies K.M."/>
            <person name="Delmans M."/>
            <person name="Demura T."/>
            <person name="Dierschke T."/>
            <person name="Dolan L."/>
            <person name="Dorantes-Acosta A.E."/>
            <person name="Eklund D.M."/>
            <person name="Florent S.N."/>
            <person name="Flores-Sandoval E."/>
            <person name="Fujiyama A."/>
            <person name="Fukuzawa H."/>
            <person name="Galik B."/>
            <person name="Grimanelli D."/>
            <person name="Grimwood J."/>
            <person name="Grossniklaus U."/>
            <person name="Hamada T."/>
            <person name="Haseloff J."/>
            <person name="Hetherington A.J."/>
            <person name="Higo A."/>
            <person name="Hirakawa Y."/>
            <person name="Hundley H.N."/>
            <person name="Ikeda Y."/>
            <person name="Inoue K."/>
            <person name="Inoue S.I."/>
            <person name="Ishida S."/>
            <person name="Jia Q."/>
            <person name="Kakita M."/>
            <person name="Kanazawa T."/>
            <person name="Kawai Y."/>
            <person name="Kawashima T."/>
            <person name="Kennedy M."/>
            <person name="Kinose K."/>
            <person name="Kinoshita T."/>
            <person name="Kohara Y."/>
            <person name="Koide E."/>
            <person name="Komatsu K."/>
            <person name="Kopischke S."/>
            <person name="Kubo M."/>
            <person name="Kyozuka J."/>
            <person name="Lagercrantz U."/>
            <person name="Lin S.S."/>
            <person name="Lindquist E."/>
            <person name="Lipzen A.M."/>
            <person name="Lu C.W."/>
            <person name="De Luna E."/>
            <person name="Martienssen R.A."/>
            <person name="Minamino N."/>
            <person name="Mizutani M."/>
            <person name="Mizutani M."/>
            <person name="Mochizuki N."/>
            <person name="Monte I."/>
            <person name="Mosher R."/>
            <person name="Nagasaki H."/>
            <person name="Nakagami H."/>
            <person name="Naramoto S."/>
            <person name="Nishitani K."/>
            <person name="Ohtani M."/>
            <person name="Okamoto T."/>
            <person name="Okumura M."/>
            <person name="Phillips J."/>
            <person name="Pollak B."/>
            <person name="Reinders A."/>
            <person name="Rovekamp M."/>
            <person name="Sano R."/>
            <person name="Sawa S."/>
            <person name="Schmid M.W."/>
            <person name="Shirakawa M."/>
            <person name="Solano R."/>
            <person name="Spunde A."/>
            <person name="Suetsugu N."/>
            <person name="Sugano S."/>
            <person name="Sugiyama A."/>
            <person name="Sun R."/>
            <person name="Suzuki Y."/>
            <person name="Takenaka M."/>
            <person name="Takezawa D."/>
            <person name="Tomogane H."/>
            <person name="Tsuzuki M."/>
            <person name="Ueda T."/>
            <person name="Umeda M."/>
            <person name="Ward J.M."/>
            <person name="Watanabe Y."/>
            <person name="Yazaki K."/>
            <person name="Yokoyama R."/>
            <person name="Yoshitake Y."/>
            <person name="Yotsui I."/>
            <person name="Zachgo S."/>
            <person name="Schmutz J."/>
        </authorList>
    </citation>
    <scope>NUCLEOTIDE SEQUENCE [LARGE SCALE GENOMIC DNA]</scope>
    <source>
        <strain evidence="2">Tak-1</strain>
    </source>
</reference>
<dbReference type="Gramene" id="Mp6g00530.1">
    <property type="protein sequence ID" value="Mp6g00530.1.cds"/>
    <property type="gene ID" value="Mp6g00530"/>
</dbReference>
<dbReference type="AlphaFoldDB" id="A0A2R6WDP3"/>
<name>A0A2R6WDP3_MARPO</name>
<organism evidence="1 2">
    <name type="scientific">Marchantia polymorpha</name>
    <name type="common">Common liverwort</name>
    <name type="synonym">Marchantia aquatica</name>
    <dbReference type="NCBI Taxonomy" id="3197"/>
    <lineage>
        <taxon>Eukaryota</taxon>
        <taxon>Viridiplantae</taxon>
        <taxon>Streptophyta</taxon>
        <taxon>Embryophyta</taxon>
        <taxon>Marchantiophyta</taxon>
        <taxon>Marchantiopsida</taxon>
        <taxon>Marchantiidae</taxon>
        <taxon>Marchantiales</taxon>
        <taxon>Marchantiaceae</taxon>
        <taxon>Marchantia</taxon>
    </lineage>
</organism>
<evidence type="ECO:0000313" key="2">
    <source>
        <dbReference type="Proteomes" id="UP000244005"/>
    </source>
</evidence>
<accession>A0A2R6WDP3</accession>
<dbReference type="Proteomes" id="UP000244005">
    <property type="component" value="Unassembled WGS sequence"/>
</dbReference>
<proteinExistence type="predicted"/>
<keyword evidence="2" id="KW-1185">Reference proteome</keyword>
<evidence type="ECO:0000313" key="1">
    <source>
        <dbReference type="EMBL" id="PTQ31977.1"/>
    </source>
</evidence>
<gene>
    <name evidence="1" type="ORF">MARPO_0104s0013</name>
</gene>
<protein>
    <submittedName>
        <fullName evidence="1">Uncharacterized protein</fullName>
    </submittedName>
</protein>